<evidence type="ECO:0000313" key="3">
    <source>
        <dbReference type="Proteomes" id="UP001082703"/>
    </source>
</evidence>
<protein>
    <submittedName>
        <fullName evidence="2">DUF4368 domain-containing protein</fullName>
    </submittedName>
</protein>
<dbReference type="RefSeq" id="WP_268059358.1">
    <property type="nucleotide sequence ID" value="NZ_JAPOHA010000029.1"/>
</dbReference>
<dbReference type="EMBL" id="JAPOHA010000029">
    <property type="protein sequence ID" value="MCY1715323.1"/>
    <property type="molecule type" value="Genomic_DNA"/>
</dbReference>
<evidence type="ECO:0000313" key="2">
    <source>
        <dbReference type="EMBL" id="MCY1715323.1"/>
    </source>
</evidence>
<dbReference type="Pfam" id="PF14287">
    <property type="entry name" value="DUF4368"/>
    <property type="match status" value="1"/>
</dbReference>
<proteinExistence type="predicted"/>
<comment type="caution">
    <text evidence="2">The sequence shown here is derived from an EMBL/GenBank/DDBJ whole genome shotgun (WGS) entry which is preliminary data.</text>
</comment>
<feature type="non-terminal residue" evidence="2">
    <location>
        <position position="1"/>
    </location>
</feature>
<organism evidence="2 3">
    <name type="scientific">Caproiciproducens galactitolivorans</name>
    <dbReference type="NCBI Taxonomy" id="642589"/>
    <lineage>
        <taxon>Bacteria</taxon>
        <taxon>Bacillati</taxon>
        <taxon>Bacillota</taxon>
        <taxon>Clostridia</taxon>
        <taxon>Eubacteriales</taxon>
        <taxon>Acutalibacteraceae</taxon>
        <taxon>Caproiciproducens</taxon>
    </lineage>
</organism>
<reference evidence="2 3" key="1">
    <citation type="submission" date="2022-11" db="EMBL/GenBank/DDBJ databases">
        <authorList>
            <person name="Caiyu Z."/>
        </authorList>
    </citation>
    <scope>NUCLEOTIDE SEQUENCE [LARGE SCALE GENOMIC DNA]</scope>
    <source>
        <strain evidence="2 3">YR-4</strain>
    </source>
</reference>
<sequence>FSKMNKQYEDEQSDLSGRIKILRTELDKESHRTAGTDMFIATVRKYTRARKLTPSMLNELINHIEVHQAEKVNGVYVQKLTIHYNCIGSIEIPDVSSLPEPDVLIQTRKGVAVSYSQAQMAG</sequence>
<dbReference type="Proteomes" id="UP001082703">
    <property type="component" value="Unassembled WGS sequence"/>
</dbReference>
<keyword evidence="3" id="KW-1185">Reference proteome</keyword>
<evidence type="ECO:0000259" key="1">
    <source>
        <dbReference type="Pfam" id="PF14287"/>
    </source>
</evidence>
<gene>
    <name evidence="2" type="ORF">OUY18_13800</name>
</gene>
<feature type="domain" description="DUF4368" evidence="1">
    <location>
        <begin position="26"/>
        <end position="91"/>
    </location>
</feature>
<accession>A0ABT4BWP6</accession>
<dbReference type="InterPro" id="IPR025378">
    <property type="entry name" value="DUF4368"/>
</dbReference>
<name>A0ABT4BWP6_9FIRM</name>